<reference evidence="1" key="2">
    <citation type="submission" date="2025-08" db="UniProtKB">
        <authorList>
            <consortium name="RefSeq"/>
        </authorList>
    </citation>
    <scope>IDENTIFICATION</scope>
</reference>
<evidence type="ECO:0000313" key="1">
    <source>
        <dbReference type="RefSeq" id="XP_059605145.1"/>
    </source>
</evidence>
<dbReference type="GeneID" id="84590333"/>
<dbReference type="RefSeq" id="XP_059605145.1">
    <property type="nucleotide sequence ID" value="XM_059746309.1"/>
</dbReference>
<reference evidence="1" key="1">
    <citation type="submission" date="2025-02" db="EMBL/GenBank/DDBJ databases">
        <authorList>
            <consortium name="NCBI Genome Project"/>
        </authorList>
    </citation>
    <scope>NUCLEOTIDE SEQUENCE</scope>
</reference>
<accession>A0AAJ8BZM9</accession>
<proteinExistence type="predicted"/>
<name>A0AAJ8BZM9_ASPNG</name>
<protein>
    <submittedName>
        <fullName evidence="1">Uncharacterized protein</fullName>
    </submittedName>
</protein>
<dbReference type="KEGG" id="ang:An02g05510"/>
<organism evidence="1">
    <name type="scientific">Aspergillus niger</name>
    <dbReference type="NCBI Taxonomy" id="5061"/>
    <lineage>
        <taxon>Eukaryota</taxon>
        <taxon>Fungi</taxon>
        <taxon>Dikarya</taxon>
        <taxon>Ascomycota</taxon>
        <taxon>Pezizomycotina</taxon>
        <taxon>Eurotiomycetes</taxon>
        <taxon>Eurotiomycetidae</taxon>
        <taxon>Eurotiales</taxon>
        <taxon>Aspergillaceae</taxon>
        <taxon>Aspergillus</taxon>
        <taxon>Aspergillus subgen. Circumdati</taxon>
    </lineage>
</organism>
<gene>
    <name evidence="1" type="ORF">An02g05510</name>
</gene>
<dbReference type="VEuPathDB" id="FungiDB:An02g05510"/>
<sequence length="63" mass="7093">MAARARHRQARQMQCGVVSVGKGKGRRLNHGAQSRGNPIYRDWMVEEMMERPRKADAPPGSAF</sequence>
<dbReference type="AlphaFoldDB" id="A0AAJ8BZM9"/>